<reference evidence="4" key="1">
    <citation type="submission" date="2007-06" db="EMBL/GenBank/DDBJ databases">
        <title>Full length cDNA sequences from Sitka Spruce (Picea sitchensis).</title>
        <authorList>
            <person name="Ralph S.G."/>
            <person name="Chun H.E."/>
            <person name="Liao N."/>
            <person name="Ali J."/>
            <person name="Reid K."/>
            <person name="Kolosova N."/>
            <person name="Cooper N."/>
            <person name="Cullis C."/>
            <person name="Jancsik S."/>
            <person name="Moore R."/>
            <person name="Mayo M."/>
            <person name="Wagner S."/>
            <person name="Holt R.A."/>
            <person name="Jones S.J.M."/>
            <person name="Marra M.A."/>
            <person name="Ritland C.E."/>
            <person name="Ritland K."/>
            <person name="Bohlmann J."/>
        </authorList>
    </citation>
    <scope>NUCLEOTIDE SEQUENCE</scope>
    <source>
        <tissue evidence="4">Green portion of the leader tissue</tissue>
    </source>
</reference>
<feature type="region of interest" description="Disordered" evidence="2">
    <location>
        <begin position="1"/>
        <end position="134"/>
    </location>
</feature>
<evidence type="ECO:0000259" key="3">
    <source>
        <dbReference type="Pfam" id="PF04504"/>
    </source>
</evidence>
<organism evidence="4">
    <name type="scientific">Picea sitchensis</name>
    <name type="common">Sitka spruce</name>
    <name type="synonym">Pinus sitchensis</name>
    <dbReference type="NCBI Taxonomy" id="3332"/>
    <lineage>
        <taxon>Eukaryota</taxon>
        <taxon>Viridiplantae</taxon>
        <taxon>Streptophyta</taxon>
        <taxon>Embryophyta</taxon>
        <taxon>Tracheophyta</taxon>
        <taxon>Spermatophyta</taxon>
        <taxon>Pinopsida</taxon>
        <taxon>Pinidae</taxon>
        <taxon>Conifers I</taxon>
        <taxon>Pinales</taxon>
        <taxon>Pinaceae</taxon>
        <taxon>Picea</taxon>
    </lineage>
</organism>
<sequence>MLSTDYTTDDADTYSSSSPSEESGDPFTYQLKAITSSDSDDDSDDESDYPVPPPKTQKIKRQQQKQRSQLPSAFTNRSACGDEKTADARRKRRRVHGNDGIPERTTKKKITEGDKAQKQKFTGIASTSKEEEAPTIGAEAAGAFKRKKIAVENVTTSKDTKKAQKQNVNLAETLNTPSSKASQHWSPKDELAFFNGLISYSKGGKAFPSNMTSVYDYVKPMLDKQFNNSQLYNKFRWGRNKFHSITAKIEVNNYSFQKNEYKFENPHQGALYELWIQLWGEKDKGGNAHVNHVKHANTVSVDHNGEKKKHAREKKKHVEAEACNASLDCKGKKKNHFEVEEADTHKIISEEEQNRQEEDREDVPKNKETSLSKRKAGEVQISREMYNLFCEERDAALNELKNVVQKIFNDTNSEIKAMLEGHFH</sequence>
<proteinExistence type="evidence at transcript level"/>
<evidence type="ECO:0000313" key="4">
    <source>
        <dbReference type="EMBL" id="ABR16498.1"/>
    </source>
</evidence>
<comment type="similarity">
    <text evidence="1">Belongs to the GeBP family.</text>
</comment>
<dbReference type="PANTHER" id="PTHR31662">
    <property type="entry name" value="BNAANNG10740D PROTEIN-RELATED"/>
    <property type="match status" value="1"/>
</dbReference>
<dbReference type="GO" id="GO:0006355">
    <property type="term" value="P:regulation of DNA-templated transcription"/>
    <property type="evidence" value="ECO:0007669"/>
    <property type="project" value="InterPro"/>
</dbReference>
<protein>
    <recommendedName>
        <fullName evidence="3">Glabrous enhancer-binding protein-like DBD domain-containing protein</fullName>
    </recommendedName>
</protein>
<accession>B8LLG8</accession>
<dbReference type="EMBL" id="EF676606">
    <property type="protein sequence ID" value="ABR16498.1"/>
    <property type="molecule type" value="mRNA"/>
</dbReference>
<dbReference type="Pfam" id="PF04504">
    <property type="entry name" value="GeBP-like_DBD"/>
    <property type="match status" value="1"/>
</dbReference>
<evidence type="ECO:0000256" key="1">
    <source>
        <dbReference type="ARBA" id="ARBA00010820"/>
    </source>
</evidence>
<feature type="compositionally biased region" description="Acidic residues" evidence="2">
    <location>
        <begin position="38"/>
        <end position="48"/>
    </location>
</feature>
<dbReference type="InterPro" id="IPR007592">
    <property type="entry name" value="GEBP"/>
</dbReference>
<feature type="domain" description="Glabrous enhancer-binding protein-like DBD" evidence="3">
    <location>
        <begin position="183"/>
        <end position="280"/>
    </location>
</feature>
<dbReference type="AlphaFoldDB" id="B8LLG8"/>
<feature type="compositionally biased region" description="Basic and acidic residues" evidence="2">
    <location>
        <begin position="101"/>
        <end position="117"/>
    </location>
</feature>
<feature type="region of interest" description="Disordered" evidence="2">
    <location>
        <begin position="340"/>
        <end position="377"/>
    </location>
</feature>
<dbReference type="InterPro" id="IPR053932">
    <property type="entry name" value="GeBP-like_DBD"/>
</dbReference>
<name>B8LLG8_PICSI</name>
<dbReference type="OMA" id="FRWGRNK"/>
<evidence type="ECO:0000256" key="2">
    <source>
        <dbReference type="SAM" id="MobiDB-lite"/>
    </source>
</evidence>